<evidence type="ECO:0000259" key="17">
    <source>
        <dbReference type="PROSITE" id="PS50011"/>
    </source>
</evidence>
<keyword evidence="7 14" id="KW-0547">Nucleotide-binding</keyword>
<keyword evidence="13" id="KW-0325">Glycoprotein</keyword>
<dbReference type="SUPFAM" id="SSF56112">
    <property type="entry name" value="Protein kinase-like (PK-like)"/>
    <property type="match status" value="2"/>
</dbReference>
<feature type="transmembrane region" description="Helical" evidence="16">
    <location>
        <begin position="901"/>
        <end position="921"/>
    </location>
</feature>
<evidence type="ECO:0000256" key="16">
    <source>
        <dbReference type="SAM" id="Phobius"/>
    </source>
</evidence>
<keyword evidence="9 14" id="KW-0067">ATP-binding</keyword>
<evidence type="ECO:0000256" key="1">
    <source>
        <dbReference type="ARBA" id="ARBA00004167"/>
    </source>
</evidence>
<dbReference type="PANTHER" id="PTHR27002">
    <property type="entry name" value="RECEPTOR-LIKE SERINE/THREONINE-PROTEIN KINASE SD1-8"/>
    <property type="match status" value="1"/>
</dbReference>
<keyword evidence="2" id="KW-0723">Serine/threonine-protein kinase</keyword>
<evidence type="ECO:0000256" key="6">
    <source>
        <dbReference type="ARBA" id="ARBA00022737"/>
    </source>
</evidence>
<dbReference type="PROSITE" id="PS00108">
    <property type="entry name" value="PROTEIN_KINASE_ST"/>
    <property type="match status" value="2"/>
</dbReference>
<evidence type="ECO:0000256" key="7">
    <source>
        <dbReference type="ARBA" id="ARBA00022741"/>
    </source>
</evidence>
<evidence type="ECO:0000256" key="13">
    <source>
        <dbReference type="ARBA" id="ARBA00023180"/>
    </source>
</evidence>
<dbReference type="AlphaFoldDB" id="A0A2N9EZE8"/>
<dbReference type="InterPro" id="IPR011009">
    <property type="entry name" value="Kinase-like_dom_sf"/>
</dbReference>
<feature type="binding site" evidence="14">
    <location>
        <position position="992"/>
    </location>
    <ligand>
        <name>ATP</name>
        <dbReference type="ChEBI" id="CHEBI:30616"/>
    </ligand>
</feature>
<evidence type="ECO:0000256" key="5">
    <source>
        <dbReference type="ARBA" id="ARBA00022729"/>
    </source>
</evidence>
<dbReference type="GO" id="GO:0004674">
    <property type="term" value="F:protein serine/threonine kinase activity"/>
    <property type="evidence" value="ECO:0007669"/>
    <property type="project" value="UniProtKB-KW"/>
</dbReference>
<dbReference type="Gene3D" id="3.30.200.20">
    <property type="entry name" value="Phosphorylase Kinase, domain 1"/>
    <property type="match status" value="2"/>
</dbReference>
<dbReference type="FunFam" id="3.30.430.20:FF:000003">
    <property type="entry name" value="Cysteine-rich RLK (RECEPTOR-like protein kinase) 10"/>
    <property type="match status" value="1"/>
</dbReference>
<keyword evidence="10 16" id="KW-1133">Transmembrane helix</keyword>
<name>A0A2N9EZE8_FAGSY</name>
<dbReference type="FunFam" id="1.10.510.10:FF:000129">
    <property type="entry name" value="cysteine-rich receptor-like protein kinase 10"/>
    <property type="match status" value="2"/>
</dbReference>
<evidence type="ECO:0000256" key="8">
    <source>
        <dbReference type="ARBA" id="ARBA00022777"/>
    </source>
</evidence>
<keyword evidence="6" id="KW-0677">Repeat</keyword>
<dbReference type="InterPro" id="IPR017441">
    <property type="entry name" value="Protein_kinase_ATP_BS"/>
</dbReference>
<evidence type="ECO:0000256" key="11">
    <source>
        <dbReference type="ARBA" id="ARBA00023136"/>
    </source>
</evidence>
<dbReference type="EMBL" id="OIVN01000689">
    <property type="protein sequence ID" value="SPC84106.1"/>
    <property type="molecule type" value="Genomic_DNA"/>
</dbReference>
<evidence type="ECO:0000256" key="12">
    <source>
        <dbReference type="ARBA" id="ARBA00023170"/>
    </source>
</evidence>
<dbReference type="GO" id="GO:0042742">
    <property type="term" value="P:defense response to bacterium"/>
    <property type="evidence" value="ECO:0007669"/>
    <property type="project" value="TreeGrafter"/>
</dbReference>
<feature type="domain" description="Protein kinase" evidence="17">
    <location>
        <begin position="371"/>
        <end position="671"/>
    </location>
</feature>
<dbReference type="CDD" id="cd23509">
    <property type="entry name" value="Gnk2-like"/>
    <property type="match status" value="3"/>
</dbReference>
<evidence type="ECO:0000256" key="3">
    <source>
        <dbReference type="ARBA" id="ARBA00022679"/>
    </source>
</evidence>
<evidence type="ECO:0000256" key="9">
    <source>
        <dbReference type="ARBA" id="ARBA00022840"/>
    </source>
</evidence>
<feature type="domain" description="Protein kinase" evidence="17">
    <location>
        <begin position="886"/>
        <end position="1200"/>
    </location>
</feature>
<evidence type="ECO:0000256" key="15">
    <source>
        <dbReference type="SAM" id="MobiDB-lite"/>
    </source>
</evidence>
<keyword evidence="5" id="KW-0732">Signal</keyword>
<keyword evidence="3" id="KW-0808">Transferase</keyword>
<protein>
    <recommendedName>
        <fullName evidence="20">Cysteine-rich receptor-like protein kinase 10</fullName>
    </recommendedName>
</protein>
<dbReference type="InterPro" id="IPR002902">
    <property type="entry name" value="GNK2"/>
</dbReference>
<dbReference type="GO" id="GO:0005886">
    <property type="term" value="C:plasma membrane"/>
    <property type="evidence" value="ECO:0007669"/>
    <property type="project" value="TreeGrafter"/>
</dbReference>
<dbReference type="PROSITE" id="PS00107">
    <property type="entry name" value="PROTEIN_KINASE_ATP"/>
    <property type="match status" value="1"/>
</dbReference>
<dbReference type="PROSITE" id="PS50011">
    <property type="entry name" value="PROTEIN_KINASE_DOM"/>
    <property type="match status" value="2"/>
</dbReference>
<evidence type="ECO:0000256" key="14">
    <source>
        <dbReference type="PROSITE-ProRule" id="PRU10141"/>
    </source>
</evidence>
<sequence>MIGKIGPYTVFMTPPSTPKPAVEQPVFDSPKKIVVPPPPPVQPPPQQFDKSIQSSNDSVTGFFKNAVTKVQNGIFLSLNSHAADPVQLKQVCANNTFSPNSIYQSNLNSLLSSISSNATQNLEFYNTTSGQNTSEPVYGLYDCHGDVTIQVCRTCVVAAVKEIKNKCSREKIAVIWYGDCLLRYSNRSFFSTVDEKPKFGFFNTQNVTDQDKFNKLLNMTMIDLARATTSNVSIGDKKFRTKQVNISLFQTLYNLVQCTPDLNSTGCNSCLLAAINLLPWCCSGKQGGRILLPSCYIRYELYPFYRMEATVPTPSSSPELQPSPSPSGSVIGPKGKSKLSTATIVAIVAPISVSVVLFIVGCCFLTRRGKKKLNAVEGENAANEITTVESLQFDFATIESATNNFSEDNKLRQEIAVKRLSKSSGQGAEQFKNEVVVVAQLQHRNLARLLGFCLEGEEKILVYEFVPNKSLDYILYDPKKQGQLDWSKRYKIIGGIARGIQYLHEDSRLRIIHRDLKASNVLLDANMNPKISDFGMARIFGIDQTQGNTSRIVGTYGYMSPEYAMHGEFSVKSDVYSFGVLVLEIISGKKNSNFYESEGVEDLLSYAWINIGGMEDPADRPAMALIVLTLNSGSVTLPSPQQPAFFLRSKTDTMPTKHLESDQSASKLPWSVNEHLPSQSQTPPLFSILQRHTPRWVLQNHGGSEPSERTYIIMAFCSAVVISPQPPVKTASLMQRKTYKIAVPLHKIVLIWYDECTLRYTNESYLNDLVPFENMVTTNQSILQAELDQFNGLLAGTMKSLAQTAANSQSNKRFATSVNKFTNSQTLYSLVQCTPEMSVSLCLTCLESAIASLPTCCNGKLGGKVLLPSSNIRYELYPFFNYTASTPTVPPLPPGKNKSSLTIIAIAVPISVSMVLFAVGLCFLCRRTSKKYNTLLEENAGMEIPTVESLQFDLGTIEAATNKFSDDNKIGKGGFGTVYKGILSNGQEIAVKRLSKNSVQESERQGQLDWSSRYNIIGGIARGILYLHEDSRLKIIHRDLKASNVLLDANMNSKISDFGMARIFVVDQVQGNTNRIVGTFGYMSPEYAMHGRFSVKSDVFSFGVLILEIISGKKNNSFYQSEHDEDLLSYAWKQWKNGTPLELLDPTIRSSFSRNEVIRCIHIGLLCVQEDPNNRPTMATVVLMLDSYSVSLQLPRQPAFLLWSRTSRNTPTKELQDDSFTSPIVPWSADEAPITELYPR</sequence>
<comment type="subcellular location">
    <subcellularLocation>
        <location evidence="1">Membrane</location>
        <topology evidence="1">Single-pass membrane protein</topology>
    </subcellularLocation>
</comment>
<dbReference type="PANTHER" id="PTHR27002:SF1050">
    <property type="entry name" value="CYSTEINE-RICH RECEPTOR-LIKE PROTEIN KINASE 5"/>
    <property type="match status" value="1"/>
</dbReference>
<dbReference type="InterPro" id="IPR038408">
    <property type="entry name" value="GNK2_sf"/>
</dbReference>
<dbReference type="GO" id="GO:0005524">
    <property type="term" value="F:ATP binding"/>
    <property type="evidence" value="ECO:0007669"/>
    <property type="project" value="UniProtKB-UniRule"/>
</dbReference>
<dbReference type="InterPro" id="IPR008271">
    <property type="entry name" value="Ser/Thr_kinase_AS"/>
</dbReference>
<dbReference type="PROSITE" id="PS51473">
    <property type="entry name" value="GNK2"/>
    <property type="match status" value="3"/>
</dbReference>
<dbReference type="FunFam" id="3.30.430.20:FF:000012">
    <property type="entry name" value="Cysteine-rich receptor-like protein kinase 25"/>
    <property type="match status" value="1"/>
</dbReference>
<dbReference type="InterPro" id="IPR001245">
    <property type="entry name" value="Ser-Thr/Tyr_kinase_cat_dom"/>
</dbReference>
<reference evidence="19" key="1">
    <citation type="submission" date="2018-02" db="EMBL/GenBank/DDBJ databases">
        <authorList>
            <person name="Cohen D.B."/>
            <person name="Kent A.D."/>
        </authorList>
    </citation>
    <scope>NUCLEOTIDE SEQUENCE</scope>
</reference>
<organism evidence="19">
    <name type="scientific">Fagus sylvatica</name>
    <name type="common">Beechnut</name>
    <dbReference type="NCBI Taxonomy" id="28930"/>
    <lineage>
        <taxon>Eukaryota</taxon>
        <taxon>Viridiplantae</taxon>
        <taxon>Streptophyta</taxon>
        <taxon>Embryophyta</taxon>
        <taxon>Tracheophyta</taxon>
        <taxon>Spermatophyta</taxon>
        <taxon>Magnoliopsida</taxon>
        <taxon>eudicotyledons</taxon>
        <taxon>Gunneridae</taxon>
        <taxon>Pentapetalae</taxon>
        <taxon>rosids</taxon>
        <taxon>fabids</taxon>
        <taxon>Fagales</taxon>
        <taxon>Fagaceae</taxon>
        <taxon>Fagus</taxon>
    </lineage>
</organism>
<gene>
    <name evidence="19" type="ORF">FSB_LOCUS11988</name>
</gene>
<evidence type="ECO:0000256" key="4">
    <source>
        <dbReference type="ARBA" id="ARBA00022692"/>
    </source>
</evidence>
<dbReference type="Pfam" id="PF07714">
    <property type="entry name" value="PK_Tyr_Ser-Thr"/>
    <property type="match status" value="2"/>
</dbReference>
<keyword evidence="11 16" id="KW-0472">Membrane</keyword>
<keyword evidence="8" id="KW-0418">Kinase</keyword>
<feature type="region of interest" description="Disordered" evidence="15">
    <location>
        <begin position="313"/>
        <end position="334"/>
    </location>
</feature>
<dbReference type="SMART" id="SM00220">
    <property type="entry name" value="S_TKc"/>
    <property type="match status" value="2"/>
</dbReference>
<accession>A0A2N9EZE8</accession>
<dbReference type="Gene3D" id="3.30.430.20">
    <property type="entry name" value="Gnk2 domain, C-X8-C-X2-C motif"/>
    <property type="match status" value="3"/>
</dbReference>
<evidence type="ECO:0000256" key="2">
    <source>
        <dbReference type="ARBA" id="ARBA00022527"/>
    </source>
</evidence>
<dbReference type="Pfam" id="PF01657">
    <property type="entry name" value="Stress-antifung"/>
    <property type="match status" value="3"/>
</dbReference>
<feature type="region of interest" description="Disordered" evidence="15">
    <location>
        <begin position="1"/>
        <end position="48"/>
    </location>
</feature>
<evidence type="ECO:0000313" key="19">
    <source>
        <dbReference type="EMBL" id="SPC84106.1"/>
    </source>
</evidence>
<proteinExistence type="predicted"/>
<dbReference type="Gene3D" id="1.10.510.10">
    <property type="entry name" value="Transferase(Phosphotransferase) domain 1"/>
    <property type="match status" value="2"/>
</dbReference>
<evidence type="ECO:0008006" key="20">
    <source>
        <dbReference type="Google" id="ProtNLM"/>
    </source>
</evidence>
<evidence type="ECO:0000256" key="10">
    <source>
        <dbReference type="ARBA" id="ARBA00022989"/>
    </source>
</evidence>
<dbReference type="FunFam" id="3.30.430.20:FF:000002">
    <property type="entry name" value="Cysteine-rich receptor-like protein kinase 10"/>
    <property type="match status" value="1"/>
</dbReference>
<dbReference type="InterPro" id="IPR000719">
    <property type="entry name" value="Prot_kinase_dom"/>
</dbReference>
<feature type="domain" description="Gnk2-homologous" evidence="18">
    <location>
        <begin position="195"/>
        <end position="304"/>
    </location>
</feature>
<feature type="compositionally biased region" description="Pro residues" evidence="15">
    <location>
        <begin position="35"/>
        <end position="46"/>
    </location>
</feature>
<feature type="domain" description="Gnk2-homologous" evidence="18">
    <location>
        <begin position="771"/>
        <end position="879"/>
    </location>
</feature>
<evidence type="ECO:0000259" key="18">
    <source>
        <dbReference type="PROSITE" id="PS51473"/>
    </source>
</evidence>
<keyword evidence="4 16" id="KW-0812">Transmembrane</keyword>
<feature type="domain" description="Gnk2-homologous" evidence="18">
    <location>
        <begin position="85"/>
        <end position="189"/>
    </location>
</feature>
<keyword evidence="12" id="KW-0675">Receptor</keyword>